<protein>
    <recommendedName>
        <fullName evidence="6">GerMN domain-containing protein</fullName>
    </recommendedName>
</protein>
<reference evidence="3 4" key="1">
    <citation type="submission" date="2016-10" db="EMBL/GenBank/DDBJ databases">
        <authorList>
            <person name="de Groot N.N."/>
        </authorList>
    </citation>
    <scope>NUCLEOTIDE SEQUENCE [LARGE SCALE GENOMIC DNA]</scope>
    <source>
        <strain evidence="3 4">NLAE-zl-G419</strain>
    </source>
</reference>
<sequence length="217" mass="24633">MKKSMLYSVLIATLILFVTGCSSQESLKEENNQVDNEIAIIKEESSKVYVENTKSKENIVNNNKVDSKDVKNANTEKIIRNITLHYVDDNTLKPINLVKISIDDSESLKDKLQLAANEISKRYFAGLPIEVKSISTTASGQIAIVNLKENPENNKMWNRDFFQGSTGGSMTCTLLKENLLQRKYEGKWIDGIQFTYEGGEIEYQHVEELQNGPFMRN</sequence>
<organism evidence="3 4">
    <name type="scientific">Clostridium cadaveris</name>
    <dbReference type="NCBI Taxonomy" id="1529"/>
    <lineage>
        <taxon>Bacteria</taxon>
        <taxon>Bacillati</taxon>
        <taxon>Bacillota</taxon>
        <taxon>Clostridia</taxon>
        <taxon>Eubacteriales</taxon>
        <taxon>Clostridiaceae</taxon>
        <taxon>Clostridium</taxon>
    </lineage>
</organism>
<keyword evidence="4" id="KW-1185">Reference proteome</keyword>
<evidence type="ECO:0000313" key="4">
    <source>
        <dbReference type="Proteomes" id="UP000182135"/>
    </source>
</evidence>
<dbReference type="AlphaFoldDB" id="A0A1I2P1Q3"/>
<feature type="chain" id="PRO_5038295136" description="GerMN domain-containing protein" evidence="1">
    <location>
        <begin position="24"/>
        <end position="217"/>
    </location>
</feature>
<evidence type="ECO:0000313" key="2">
    <source>
        <dbReference type="EMBL" id="PWL54793.1"/>
    </source>
</evidence>
<dbReference type="OrthoDB" id="1931306at2"/>
<evidence type="ECO:0000313" key="3">
    <source>
        <dbReference type="EMBL" id="SFG07411.1"/>
    </source>
</evidence>
<dbReference type="PROSITE" id="PS51257">
    <property type="entry name" value="PROKAR_LIPOPROTEIN"/>
    <property type="match status" value="1"/>
</dbReference>
<gene>
    <name evidence="2" type="ORF">DBY38_03150</name>
    <name evidence="3" type="ORF">SAMN04487885_12423</name>
</gene>
<accession>A0A1I2P1Q3</accession>
<dbReference type="Proteomes" id="UP000246114">
    <property type="component" value="Unassembled WGS sequence"/>
</dbReference>
<dbReference type="EMBL" id="FOOE01000024">
    <property type="protein sequence ID" value="SFG07411.1"/>
    <property type="molecule type" value="Genomic_DNA"/>
</dbReference>
<keyword evidence="1" id="KW-0732">Signal</keyword>
<evidence type="ECO:0000313" key="5">
    <source>
        <dbReference type="Proteomes" id="UP000246114"/>
    </source>
</evidence>
<proteinExistence type="predicted"/>
<dbReference type="EMBL" id="QAMZ01000018">
    <property type="protein sequence ID" value="PWL54793.1"/>
    <property type="molecule type" value="Genomic_DNA"/>
</dbReference>
<evidence type="ECO:0008006" key="6">
    <source>
        <dbReference type="Google" id="ProtNLM"/>
    </source>
</evidence>
<dbReference type="GeneID" id="90545485"/>
<dbReference type="eggNOG" id="ENOG50339B9">
    <property type="taxonomic scope" value="Bacteria"/>
</dbReference>
<dbReference type="RefSeq" id="WP_051196327.1">
    <property type="nucleotide sequence ID" value="NZ_BAAACD010000043.1"/>
</dbReference>
<evidence type="ECO:0000256" key="1">
    <source>
        <dbReference type="SAM" id="SignalP"/>
    </source>
</evidence>
<dbReference type="Proteomes" id="UP000182135">
    <property type="component" value="Unassembled WGS sequence"/>
</dbReference>
<feature type="signal peptide" evidence="1">
    <location>
        <begin position="1"/>
        <end position="23"/>
    </location>
</feature>
<reference evidence="2 5" key="2">
    <citation type="submission" date="2018-03" db="EMBL/GenBank/DDBJ databases">
        <title>The uncultured portion of the human microbiome is neutrally assembled.</title>
        <authorList>
            <person name="Jeraldo P."/>
            <person name="Boardman L."/>
            <person name="White B.A."/>
            <person name="Nelson H."/>
            <person name="Goldenfeld N."/>
            <person name="Chia N."/>
        </authorList>
    </citation>
    <scope>NUCLEOTIDE SEQUENCE [LARGE SCALE GENOMIC DNA]</scope>
    <source>
        <strain evidence="2">CIM:MAG 903</strain>
    </source>
</reference>
<name>A0A1I2P1Q3_9CLOT</name>